<dbReference type="PROSITE" id="PS51257">
    <property type="entry name" value="PROKAR_LIPOPROTEIN"/>
    <property type="match status" value="1"/>
</dbReference>
<feature type="compositionally biased region" description="Low complexity" evidence="1">
    <location>
        <begin position="34"/>
        <end position="44"/>
    </location>
</feature>
<gene>
    <name evidence="3" type="ORF">ACFSC3_00150</name>
</gene>
<evidence type="ECO:0000313" key="4">
    <source>
        <dbReference type="Proteomes" id="UP001597283"/>
    </source>
</evidence>
<evidence type="ECO:0008006" key="5">
    <source>
        <dbReference type="Google" id="ProtNLM"/>
    </source>
</evidence>
<dbReference type="RefSeq" id="WP_380937526.1">
    <property type="nucleotide sequence ID" value="NZ_JBHUFC010000001.1"/>
</dbReference>
<name>A0ABW4N754_9SPHN</name>
<feature type="chain" id="PRO_5046833492" description="Lipoprotein" evidence="2">
    <location>
        <begin position="31"/>
        <end position="83"/>
    </location>
</feature>
<evidence type="ECO:0000313" key="3">
    <source>
        <dbReference type="EMBL" id="MFD1785972.1"/>
    </source>
</evidence>
<dbReference type="Proteomes" id="UP001597283">
    <property type="component" value="Unassembled WGS sequence"/>
</dbReference>
<protein>
    <recommendedName>
        <fullName evidence="5">Lipoprotein</fullName>
    </recommendedName>
</protein>
<reference evidence="4" key="1">
    <citation type="journal article" date="2019" name="Int. J. Syst. Evol. Microbiol.">
        <title>The Global Catalogue of Microorganisms (GCM) 10K type strain sequencing project: providing services to taxonomists for standard genome sequencing and annotation.</title>
        <authorList>
            <consortium name="The Broad Institute Genomics Platform"/>
            <consortium name="The Broad Institute Genome Sequencing Center for Infectious Disease"/>
            <person name="Wu L."/>
            <person name="Ma J."/>
        </authorList>
    </citation>
    <scope>NUCLEOTIDE SEQUENCE [LARGE SCALE GENOMIC DNA]</scope>
    <source>
        <strain evidence="4">Q85</strain>
    </source>
</reference>
<evidence type="ECO:0000256" key="1">
    <source>
        <dbReference type="SAM" id="MobiDB-lite"/>
    </source>
</evidence>
<feature type="region of interest" description="Disordered" evidence="1">
    <location>
        <begin position="27"/>
        <end position="83"/>
    </location>
</feature>
<organism evidence="3 4">
    <name type="scientific">Sphingomonas floccifaciens</name>
    <dbReference type="NCBI Taxonomy" id="1844115"/>
    <lineage>
        <taxon>Bacteria</taxon>
        <taxon>Pseudomonadati</taxon>
        <taxon>Pseudomonadota</taxon>
        <taxon>Alphaproteobacteria</taxon>
        <taxon>Sphingomonadales</taxon>
        <taxon>Sphingomonadaceae</taxon>
        <taxon>Sphingomonas</taxon>
    </lineage>
</organism>
<feature type="compositionally biased region" description="Basic and acidic residues" evidence="1">
    <location>
        <begin position="71"/>
        <end position="83"/>
    </location>
</feature>
<comment type="caution">
    <text evidence="3">The sequence shown here is derived from an EMBL/GenBank/DDBJ whole genome shotgun (WGS) entry which is preliminary data.</text>
</comment>
<keyword evidence="4" id="KW-1185">Reference proteome</keyword>
<sequence>MNFDRRLALPHPARLMCLALVLPVATGCSAPQDTPTASRSSTIPAPSPTPKPAPKPGDIRPAPTNPPAEVDPAHRYPGDTAPK</sequence>
<keyword evidence="2" id="KW-0732">Signal</keyword>
<proteinExistence type="predicted"/>
<feature type="compositionally biased region" description="Pro residues" evidence="1">
    <location>
        <begin position="45"/>
        <end position="55"/>
    </location>
</feature>
<dbReference type="EMBL" id="JBHUFC010000001">
    <property type="protein sequence ID" value="MFD1785972.1"/>
    <property type="molecule type" value="Genomic_DNA"/>
</dbReference>
<accession>A0ABW4N754</accession>
<evidence type="ECO:0000256" key="2">
    <source>
        <dbReference type="SAM" id="SignalP"/>
    </source>
</evidence>
<feature type="signal peptide" evidence="2">
    <location>
        <begin position="1"/>
        <end position="30"/>
    </location>
</feature>